<evidence type="ECO:0000259" key="2">
    <source>
        <dbReference type="PROSITE" id="PS51449"/>
    </source>
</evidence>
<name>A0A7F8Q0J6_LEPWE</name>
<evidence type="ECO:0000313" key="3">
    <source>
        <dbReference type="Proteomes" id="UP000245341"/>
    </source>
</evidence>
<dbReference type="Gene3D" id="3.40.50.12160">
    <property type="entry name" value="Methylthiotransferase, N-terminal domain"/>
    <property type="match status" value="1"/>
</dbReference>
<dbReference type="Pfam" id="PF00919">
    <property type="entry name" value="UPF0004"/>
    <property type="match status" value="1"/>
</dbReference>
<feature type="domain" description="MTTase N-terminal" evidence="2">
    <location>
        <begin position="1"/>
        <end position="57"/>
    </location>
</feature>
<dbReference type="PANTHER" id="PTHR11918">
    <property type="entry name" value="RADICAL SAM PROTEINS"/>
    <property type="match status" value="1"/>
</dbReference>
<dbReference type="AlphaFoldDB" id="A0A7F8Q0J6"/>
<dbReference type="Proteomes" id="UP000245341">
    <property type="component" value="Unplaced"/>
</dbReference>
<dbReference type="GO" id="GO:0006412">
    <property type="term" value="P:translation"/>
    <property type="evidence" value="ECO:0007669"/>
    <property type="project" value="InterPro"/>
</dbReference>
<dbReference type="PANTHER" id="PTHR11918:SF45">
    <property type="entry name" value="THREONYLCARBAMOYLADENOSINE TRNA METHYLTHIOTRANSFERASE"/>
    <property type="match status" value="1"/>
</dbReference>
<dbReference type="InterPro" id="IPR020040">
    <property type="entry name" value="Ribosomal_uL6_a/b-dom"/>
</dbReference>
<gene>
    <name evidence="4" type="primary">LOC102736312</name>
</gene>
<dbReference type="Pfam" id="PF00347">
    <property type="entry name" value="Ribosomal_L6"/>
    <property type="match status" value="1"/>
</dbReference>
<dbReference type="RefSeq" id="XP_030874026.1">
    <property type="nucleotide sequence ID" value="XM_031018166.1"/>
</dbReference>
<dbReference type="InterPro" id="IPR036789">
    <property type="entry name" value="Ribosomal_uL6-like_a/b-dom_sf"/>
</dbReference>
<dbReference type="GO" id="GO:0003735">
    <property type="term" value="F:structural constituent of ribosome"/>
    <property type="evidence" value="ECO:0007669"/>
    <property type="project" value="InterPro"/>
</dbReference>
<protein>
    <submittedName>
        <fullName evidence="4">Uncharacterized protein LOC102736312</fullName>
    </submittedName>
</protein>
<sequence>MRTWGCSHNNSDGEYMAGQLAAYGYEITENASDADLWLLNSCTVKNPAEDHFRNSIKIQTCASHCFLAFSVQMTHGHLQACGIPALHTSPLPQLLCPLLLPVLFACTVLSQIVCEFSLTPLLLKYLFLGCQGGSGNGSPVEIWNFLGEQYICRVRMRPGVAYSVLQAQKDELMLEGNDIELVSNSAALIQQTRTVKNRGIREILDGIYVSEKGAVQQADE</sequence>
<proteinExistence type="predicted"/>
<dbReference type="GO" id="GO:0035598">
    <property type="term" value="F:tRNA (N(6)-L-threonylcarbamoyladenosine(37)-C(2))-methylthiotransferase activity"/>
    <property type="evidence" value="ECO:0007669"/>
    <property type="project" value="TreeGrafter"/>
</dbReference>
<dbReference type="GO" id="GO:0046872">
    <property type="term" value="F:metal ion binding"/>
    <property type="evidence" value="ECO:0007669"/>
    <property type="project" value="UniProtKB-KW"/>
</dbReference>
<dbReference type="InterPro" id="IPR013848">
    <property type="entry name" value="Methylthiotransferase_N"/>
</dbReference>
<evidence type="ECO:0000256" key="1">
    <source>
        <dbReference type="ARBA" id="ARBA00022679"/>
    </source>
</evidence>
<dbReference type="GeneID" id="102736312"/>
<dbReference type="PROSITE" id="PS51449">
    <property type="entry name" value="MTTASE_N"/>
    <property type="match status" value="1"/>
</dbReference>
<dbReference type="GO" id="GO:0005840">
    <property type="term" value="C:ribosome"/>
    <property type="evidence" value="ECO:0007669"/>
    <property type="project" value="InterPro"/>
</dbReference>
<keyword evidence="3" id="KW-1185">Reference proteome</keyword>
<keyword evidence="1" id="KW-0808">Transferase</keyword>
<dbReference type="SUPFAM" id="SSF56053">
    <property type="entry name" value="Ribosomal protein L6"/>
    <property type="match status" value="1"/>
</dbReference>
<dbReference type="OrthoDB" id="1730074at2759"/>
<dbReference type="GO" id="GO:0019843">
    <property type="term" value="F:rRNA binding"/>
    <property type="evidence" value="ECO:0007669"/>
    <property type="project" value="InterPro"/>
</dbReference>
<reference evidence="4" key="1">
    <citation type="submission" date="2025-08" db="UniProtKB">
        <authorList>
            <consortium name="RefSeq"/>
        </authorList>
    </citation>
    <scope>IDENTIFICATION</scope>
    <source>
        <tissue evidence="4">Liver</tissue>
    </source>
</reference>
<dbReference type="Gene3D" id="3.90.930.12">
    <property type="entry name" value="Ribosomal protein L6, alpha-beta domain"/>
    <property type="match status" value="1"/>
</dbReference>
<dbReference type="GO" id="GO:0051539">
    <property type="term" value="F:4 iron, 4 sulfur cluster binding"/>
    <property type="evidence" value="ECO:0007669"/>
    <property type="project" value="UniProtKB-KW"/>
</dbReference>
<accession>A0A7F8Q0J6</accession>
<organism evidence="3 4">
    <name type="scientific">Leptonychotes weddellii</name>
    <name type="common">Weddell seal</name>
    <name type="synonym">Otaria weddellii</name>
    <dbReference type="NCBI Taxonomy" id="9713"/>
    <lineage>
        <taxon>Eukaryota</taxon>
        <taxon>Metazoa</taxon>
        <taxon>Chordata</taxon>
        <taxon>Craniata</taxon>
        <taxon>Vertebrata</taxon>
        <taxon>Euteleostomi</taxon>
        <taxon>Mammalia</taxon>
        <taxon>Eutheria</taxon>
        <taxon>Laurasiatheria</taxon>
        <taxon>Carnivora</taxon>
        <taxon>Caniformia</taxon>
        <taxon>Pinnipedia</taxon>
        <taxon>Phocidae</taxon>
        <taxon>Monachinae</taxon>
        <taxon>Lobodontini</taxon>
        <taxon>Leptonychotes</taxon>
    </lineage>
</organism>
<dbReference type="InterPro" id="IPR038135">
    <property type="entry name" value="Methylthiotransferase_N_sf"/>
</dbReference>
<evidence type="ECO:0000313" key="4">
    <source>
        <dbReference type="RefSeq" id="XP_030874026.1"/>
    </source>
</evidence>
<dbReference type="GO" id="GO:0005783">
    <property type="term" value="C:endoplasmic reticulum"/>
    <property type="evidence" value="ECO:0007669"/>
    <property type="project" value="TreeGrafter"/>
</dbReference>
<dbReference type="KEGG" id="lww:102736312"/>